<dbReference type="InterPro" id="IPR012349">
    <property type="entry name" value="Split_barrel_FMN-bd"/>
</dbReference>
<dbReference type="EMBL" id="SHNO01000001">
    <property type="protein sequence ID" value="MCX2977517.1"/>
    <property type="molecule type" value="Genomic_DNA"/>
</dbReference>
<comment type="caution">
    <text evidence="1">The sequence shown here is derived from an EMBL/GenBank/DDBJ whole genome shotgun (WGS) entry which is preliminary data.</text>
</comment>
<sequence length="147" mass="15985">MNDSLEQRVFRKMNAVVEPAVRSGIASPSRMPGALIVLESIGFKTGRKRRTPLLSFKFGRFRVISTVRGNRSFWVKNLLNQPKVEYFLGGKLRSAHALVLMDGKPVSRTGKLSGLLSPLVACLSAWARNGVAIVVLAPPARLGQGAT</sequence>
<evidence type="ECO:0000313" key="2">
    <source>
        <dbReference type="Proteomes" id="UP001143304"/>
    </source>
</evidence>
<dbReference type="Pfam" id="PF04075">
    <property type="entry name" value="F420H2_quin_red"/>
    <property type="match status" value="1"/>
</dbReference>
<dbReference type="InterPro" id="IPR004378">
    <property type="entry name" value="F420H2_quin_Rdtase"/>
</dbReference>
<dbReference type="Gene3D" id="2.30.110.10">
    <property type="entry name" value="Electron Transport, Fmn-binding Protein, Chain A"/>
    <property type="match status" value="1"/>
</dbReference>
<keyword evidence="2" id="KW-1185">Reference proteome</keyword>
<name>A0ABT3T5F2_9GAMM</name>
<reference evidence="1" key="1">
    <citation type="submission" date="2019-02" db="EMBL/GenBank/DDBJ databases">
        <authorList>
            <person name="Li S.-H."/>
        </authorList>
    </citation>
    <scope>NUCLEOTIDE SEQUENCE</scope>
    <source>
        <strain evidence="1">IMCC11814</strain>
    </source>
</reference>
<organism evidence="1 2">
    <name type="scientific">Candidatus Marimicrobium litorale</name>
    <dbReference type="NCBI Taxonomy" id="2518991"/>
    <lineage>
        <taxon>Bacteria</taxon>
        <taxon>Pseudomonadati</taxon>
        <taxon>Pseudomonadota</taxon>
        <taxon>Gammaproteobacteria</taxon>
        <taxon>Cellvibrionales</taxon>
        <taxon>Halieaceae</taxon>
        <taxon>Marimicrobium</taxon>
    </lineage>
</organism>
<accession>A0ABT3T5F2</accession>
<gene>
    <name evidence="1" type="ORF">EYC82_09150</name>
</gene>
<dbReference type="Proteomes" id="UP001143304">
    <property type="component" value="Unassembled WGS sequence"/>
</dbReference>
<proteinExistence type="predicted"/>
<protein>
    <submittedName>
        <fullName evidence="1">DUF385 domain-containing protein</fullName>
    </submittedName>
</protein>
<evidence type="ECO:0000313" key="1">
    <source>
        <dbReference type="EMBL" id="MCX2977517.1"/>
    </source>
</evidence>
<dbReference type="RefSeq" id="WP_279249233.1">
    <property type="nucleotide sequence ID" value="NZ_SHNO01000001.1"/>
</dbReference>